<comment type="caution">
    <text evidence="3">The sequence shown here is derived from an EMBL/GenBank/DDBJ whole genome shotgun (WGS) entry which is preliminary data.</text>
</comment>
<feature type="compositionally biased region" description="Polar residues" evidence="1">
    <location>
        <begin position="746"/>
        <end position="759"/>
    </location>
</feature>
<keyword evidence="4" id="KW-1185">Reference proteome</keyword>
<accession>A0ABU3E5I2</accession>
<proteinExistence type="predicted"/>
<evidence type="ECO:0000256" key="1">
    <source>
        <dbReference type="SAM" id="MobiDB-lite"/>
    </source>
</evidence>
<gene>
    <name evidence="3" type="ORF">RM549_15760</name>
</gene>
<dbReference type="Pfam" id="PF03432">
    <property type="entry name" value="Relaxase"/>
    <property type="match status" value="1"/>
</dbReference>
<reference evidence="3 4" key="1">
    <citation type="submission" date="2023-09" db="EMBL/GenBank/DDBJ databases">
        <authorList>
            <person name="Rey-Velasco X."/>
        </authorList>
    </citation>
    <scope>NUCLEOTIDE SEQUENCE [LARGE SCALE GENOMIC DNA]</scope>
    <source>
        <strain evidence="3 4">F188</strain>
    </source>
</reference>
<name>A0ABU3E5I2_9FLAO</name>
<dbReference type="InterPro" id="IPR005094">
    <property type="entry name" value="Endonuclease_MobA/VirD2"/>
</dbReference>
<dbReference type="RefSeq" id="WP_311686566.1">
    <property type="nucleotide sequence ID" value="NZ_JAVRHM010000021.1"/>
</dbReference>
<evidence type="ECO:0000313" key="3">
    <source>
        <dbReference type="EMBL" id="MDT0691252.1"/>
    </source>
</evidence>
<protein>
    <submittedName>
        <fullName evidence="3">Relaxase/mobilization nuclease domain-containing protein</fullName>
    </submittedName>
</protein>
<sequence>MVTKLTYGSSIYGLLSYNEDKVKEGKASFQFSRNFPYEDSKMSFKDKYDHFKNFIDLNVRTKKNAYHFSVNFANEDLPKLSEETKQNVVSEYMESIGLKDQPYLVYEHFDAAHPHLHVVTTNINSDGNRIDIYRQVNEHSEDARRALEIKYDLTIADDQKKEVDKILENVDRISYGRDLTKASLNSTILKVREVYKPTSIEEYSRTLLRHGVVLDRGQKGTPQRENNGLVYGFSDDYGNQVGQGIKASRFFNKPTFTNLEKDFSNNKMVKDKYFGAIAKAVNKQFYEHLKFTEKSFREKLEKEGIGVSYNYTTAGMISSIDYHHKQSGALYNSKEFKLNASDLYKKFGDTTLSYSEAKQLSRSLSELWREQFRKSEYSFESTFIKYLDRNEFLNRFETKEGRFSSKNLESSLDNFIQYKHTNFEKLYKKDLAKFNNYAVPLVRYLKDNRALNISDKEAIFRSFDIAIKKEEGRTIFHHLKDPNVGMVLQKSAAKVLEPSFGSADVIKGELSKGEKQLIKFLANRPYKHNDIPKNINFSLYRSSNLKRILNDADREFIETNYNKHYLNLVKNQLENGQITNYKDLLNHGLVVEPTSEKNGEWNYVARFYNNEKRFSIPVGNELKKWLNEEGITKSIYDQEIFKRVSQRYENYNLKYRLMSQLNEIKMAPIHSHQENAYKLENIYSQISKQNKGMANEIAGKVEEIYANQDSSAEINLNQVREVLYAEIESCKDPEIGNNHIPEKSLDNQVSISNHPSIESSGGGLRISNDDEEERRRRKLLKRFYDDLER</sequence>
<feature type="domain" description="MobA/VirD2-like nuclease" evidence="2">
    <location>
        <begin position="17"/>
        <end position="153"/>
    </location>
</feature>
<dbReference type="Proteomes" id="UP001261624">
    <property type="component" value="Unassembled WGS sequence"/>
</dbReference>
<evidence type="ECO:0000313" key="4">
    <source>
        <dbReference type="Proteomes" id="UP001261624"/>
    </source>
</evidence>
<feature type="region of interest" description="Disordered" evidence="1">
    <location>
        <begin position="733"/>
        <end position="774"/>
    </location>
</feature>
<feature type="compositionally biased region" description="Basic and acidic residues" evidence="1">
    <location>
        <begin position="733"/>
        <end position="745"/>
    </location>
</feature>
<dbReference type="EMBL" id="JAVRHM010000021">
    <property type="protein sequence ID" value="MDT0691252.1"/>
    <property type="molecule type" value="Genomic_DNA"/>
</dbReference>
<organism evidence="3 4">
    <name type="scientific">Autumnicola patrickiae</name>
    <dbReference type="NCBI Taxonomy" id="3075591"/>
    <lineage>
        <taxon>Bacteria</taxon>
        <taxon>Pseudomonadati</taxon>
        <taxon>Bacteroidota</taxon>
        <taxon>Flavobacteriia</taxon>
        <taxon>Flavobacteriales</taxon>
        <taxon>Flavobacteriaceae</taxon>
        <taxon>Autumnicola</taxon>
    </lineage>
</organism>
<evidence type="ECO:0000259" key="2">
    <source>
        <dbReference type="Pfam" id="PF03432"/>
    </source>
</evidence>